<reference evidence="1 2" key="1">
    <citation type="submission" date="2014-03" db="EMBL/GenBank/DDBJ databases">
        <title>Draft genome of the hookworm Oesophagostomum dentatum.</title>
        <authorList>
            <person name="Mitreva M."/>
        </authorList>
    </citation>
    <scope>NUCLEOTIDE SEQUENCE [LARGE SCALE GENOMIC DNA]</scope>
    <source>
        <strain evidence="1 2">OD-Hann</strain>
    </source>
</reference>
<dbReference type="OrthoDB" id="5821374at2759"/>
<gene>
    <name evidence="1" type="ORF">OESDEN_21280</name>
</gene>
<proteinExistence type="predicted"/>
<dbReference type="Proteomes" id="UP000053660">
    <property type="component" value="Unassembled WGS sequence"/>
</dbReference>
<name>A0A0B1S6H7_OESDE</name>
<evidence type="ECO:0000313" key="2">
    <source>
        <dbReference type="Proteomes" id="UP000053660"/>
    </source>
</evidence>
<dbReference type="EMBL" id="KN607058">
    <property type="protein sequence ID" value="KHJ79082.1"/>
    <property type="molecule type" value="Genomic_DNA"/>
</dbReference>
<sequence>MLLYYDVLIVPYFIMNKNVKAETRSLFFGRSTVVVSIVGPSSKATTAVKSKRGHFSRI</sequence>
<evidence type="ECO:0000313" key="1">
    <source>
        <dbReference type="EMBL" id="KHJ79082.1"/>
    </source>
</evidence>
<protein>
    <submittedName>
        <fullName evidence="1">Uncharacterized protein</fullName>
    </submittedName>
</protein>
<keyword evidence="2" id="KW-1185">Reference proteome</keyword>
<accession>A0A0B1S6H7</accession>
<dbReference type="AlphaFoldDB" id="A0A0B1S6H7"/>
<organism evidence="1 2">
    <name type="scientific">Oesophagostomum dentatum</name>
    <name type="common">Nodular worm</name>
    <dbReference type="NCBI Taxonomy" id="61180"/>
    <lineage>
        <taxon>Eukaryota</taxon>
        <taxon>Metazoa</taxon>
        <taxon>Ecdysozoa</taxon>
        <taxon>Nematoda</taxon>
        <taxon>Chromadorea</taxon>
        <taxon>Rhabditida</taxon>
        <taxon>Rhabditina</taxon>
        <taxon>Rhabditomorpha</taxon>
        <taxon>Strongyloidea</taxon>
        <taxon>Strongylidae</taxon>
        <taxon>Oesophagostomum</taxon>
    </lineage>
</organism>